<dbReference type="Gene3D" id="3.90.1410.10">
    <property type="entry name" value="set domain protein methyltransferase, domain 1"/>
    <property type="match status" value="1"/>
</dbReference>
<dbReference type="SUPFAM" id="SSF82199">
    <property type="entry name" value="SET domain"/>
    <property type="match status" value="1"/>
</dbReference>
<dbReference type="PANTHER" id="PTHR13271">
    <property type="entry name" value="UNCHARACTERIZED PUTATIVE METHYLTRANSFERASE"/>
    <property type="match status" value="1"/>
</dbReference>
<dbReference type="OrthoDB" id="341421at2759"/>
<sequence>MSEAQVFDPQGFWSWFKRSGGWYDETLLGLKSYAGMGYGAVALKDVPEDAPLFHIPDTLILSPFNSDLKTKLSGEEWGALDRGWCRLILTMMYETQLGEQSRWSGYLSNMPTEFDTPMLWNEEERQALAGTDIQDRIGKEDADKEYETYLLPVIKAHPELFPPSSAHSTLAAFHLQGSRVLSRSFTVPLFRFDPSSKNQENDDNGDGSDISDIDDDEGEQVAVMIPFADMLNAAFERDNAHLYGSSRWEKGFTMKSTKAISKGDQIYNTYASPPNAELLRKYGHVDVLPLPTDSLDLLTKEEIGGWPYGNAGDEVLLDGKLVVEAVAEVLGSGPSTSAGADDKWRKSVEKRVDWWLDEGLEDSFPLSLSPELDDELIQFIRLLAYDAEWMRCKKKGKLPTSMMDARVAAVVLKSVEMRKSGYKGSIQTTGPNTTPTELRKTYAAVVRLGEKRILNAVSRLVEELSSNHNASKKRKAEGEDEGKGKGKGQGQ</sequence>
<dbReference type="PROSITE" id="PS50280">
    <property type="entry name" value="SET"/>
    <property type="match status" value="1"/>
</dbReference>
<feature type="region of interest" description="Disordered" evidence="4">
    <location>
        <begin position="192"/>
        <end position="214"/>
    </location>
</feature>
<keyword evidence="3" id="KW-0949">S-adenosyl-L-methionine</keyword>
<dbReference type="STRING" id="1296120.A0A1B9GPW6"/>
<dbReference type="InterPro" id="IPR046341">
    <property type="entry name" value="SET_dom_sf"/>
</dbReference>
<protein>
    <recommendedName>
        <fullName evidence="5">SET domain-containing protein</fullName>
    </recommendedName>
</protein>
<evidence type="ECO:0000313" key="6">
    <source>
        <dbReference type="EMBL" id="OCF33139.1"/>
    </source>
</evidence>
<evidence type="ECO:0000256" key="4">
    <source>
        <dbReference type="SAM" id="MobiDB-lite"/>
    </source>
</evidence>
<feature type="compositionally biased region" description="Acidic residues" evidence="4">
    <location>
        <begin position="201"/>
        <end position="214"/>
    </location>
</feature>
<keyword evidence="7" id="KW-1185">Reference proteome</keyword>
<proteinExistence type="predicted"/>
<dbReference type="GO" id="GO:0016279">
    <property type="term" value="F:protein-lysine N-methyltransferase activity"/>
    <property type="evidence" value="ECO:0007669"/>
    <property type="project" value="UniProtKB-UniRule"/>
</dbReference>
<dbReference type="AlphaFoldDB" id="A0A1B9GPW6"/>
<dbReference type="Gene3D" id="3.90.1420.10">
    <property type="entry name" value="Rubisco LSMT, substrate-binding domain"/>
    <property type="match status" value="1"/>
</dbReference>
<evidence type="ECO:0000256" key="1">
    <source>
        <dbReference type="ARBA" id="ARBA00022603"/>
    </source>
</evidence>
<evidence type="ECO:0000313" key="7">
    <source>
        <dbReference type="Proteomes" id="UP000092666"/>
    </source>
</evidence>
<keyword evidence="2" id="KW-0808">Transferase</keyword>
<organism evidence="6 7">
    <name type="scientific">Kwoniella heveanensis BCC8398</name>
    <dbReference type="NCBI Taxonomy" id="1296120"/>
    <lineage>
        <taxon>Eukaryota</taxon>
        <taxon>Fungi</taxon>
        <taxon>Dikarya</taxon>
        <taxon>Basidiomycota</taxon>
        <taxon>Agaricomycotina</taxon>
        <taxon>Tremellomycetes</taxon>
        <taxon>Tremellales</taxon>
        <taxon>Cryptococcaceae</taxon>
        <taxon>Kwoniella</taxon>
    </lineage>
</organism>
<gene>
    <name evidence="6" type="ORF">I316_05184</name>
</gene>
<dbReference type="Pfam" id="PF09273">
    <property type="entry name" value="Rubis-subs-bind"/>
    <property type="match status" value="1"/>
</dbReference>
<evidence type="ECO:0000256" key="2">
    <source>
        <dbReference type="ARBA" id="ARBA00022679"/>
    </source>
</evidence>
<dbReference type="GO" id="GO:0032259">
    <property type="term" value="P:methylation"/>
    <property type="evidence" value="ECO:0007669"/>
    <property type="project" value="UniProtKB-KW"/>
</dbReference>
<dbReference type="InterPro" id="IPR036464">
    <property type="entry name" value="Rubisco_LSMT_subst-bd_sf"/>
</dbReference>
<evidence type="ECO:0000256" key="3">
    <source>
        <dbReference type="ARBA" id="ARBA00022691"/>
    </source>
</evidence>
<dbReference type="Proteomes" id="UP000092666">
    <property type="component" value="Unassembled WGS sequence"/>
</dbReference>
<reference evidence="7" key="2">
    <citation type="submission" date="2013-12" db="EMBL/GenBank/DDBJ databases">
        <title>Evolution of pathogenesis and genome organization in the Tremellales.</title>
        <authorList>
            <person name="Cuomo C."/>
            <person name="Litvintseva A."/>
            <person name="Heitman J."/>
            <person name="Chen Y."/>
            <person name="Sun S."/>
            <person name="Springer D."/>
            <person name="Dromer F."/>
            <person name="Young S."/>
            <person name="Zeng Q."/>
            <person name="Chapman S."/>
            <person name="Gujja S."/>
            <person name="Saif S."/>
            <person name="Birren B."/>
        </authorList>
    </citation>
    <scope>NUCLEOTIDE SEQUENCE [LARGE SCALE GENOMIC DNA]</scope>
    <source>
        <strain evidence="7">BCC8398</strain>
    </source>
</reference>
<keyword evidence="1" id="KW-0489">Methyltransferase</keyword>
<accession>A0A1B9GPW6</accession>
<evidence type="ECO:0000259" key="5">
    <source>
        <dbReference type="PROSITE" id="PS50280"/>
    </source>
</evidence>
<dbReference type="GO" id="GO:0005634">
    <property type="term" value="C:nucleus"/>
    <property type="evidence" value="ECO:0007669"/>
    <property type="project" value="UniProtKB-SubCell"/>
</dbReference>
<dbReference type="SUPFAM" id="SSF81822">
    <property type="entry name" value="RuBisCo LSMT C-terminal, substrate-binding domain"/>
    <property type="match status" value="1"/>
</dbReference>
<dbReference type="InterPro" id="IPR001214">
    <property type="entry name" value="SET_dom"/>
</dbReference>
<name>A0A1B9GPW6_9TREE</name>
<dbReference type="InterPro" id="IPR015353">
    <property type="entry name" value="Rubisco_LSMT_subst-bd"/>
</dbReference>
<dbReference type="PANTHER" id="PTHR13271:SF34">
    <property type="entry name" value="N-LYSINE METHYLTRANSFERASE SETD6"/>
    <property type="match status" value="1"/>
</dbReference>
<feature type="domain" description="SET" evidence="5">
    <location>
        <begin position="25"/>
        <end position="271"/>
    </location>
</feature>
<dbReference type="EMBL" id="KV700127">
    <property type="protein sequence ID" value="OCF33139.1"/>
    <property type="molecule type" value="Genomic_DNA"/>
</dbReference>
<reference evidence="6 7" key="1">
    <citation type="submission" date="2013-07" db="EMBL/GenBank/DDBJ databases">
        <title>The Genome Sequence of Cryptococcus heveanensis BCC8398.</title>
        <authorList>
            <consortium name="The Broad Institute Genome Sequencing Platform"/>
            <person name="Cuomo C."/>
            <person name="Litvintseva A."/>
            <person name="Chen Y."/>
            <person name="Heitman J."/>
            <person name="Sun S."/>
            <person name="Springer D."/>
            <person name="Dromer F."/>
            <person name="Young S.K."/>
            <person name="Zeng Q."/>
            <person name="Gargeya S."/>
            <person name="Fitzgerald M."/>
            <person name="Abouelleil A."/>
            <person name="Alvarado L."/>
            <person name="Berlin A.M."/>
            <person name="Chapman S.B."/>
            <person name="Dewar J."/>
            <person name="Goldberg J."/>
            <person name="Griggs A."/>
            <person name="Gujja S."/>
            <person name="Hansen M."/>
            <person name="Howarth C."/>
            <person name="Imamovic A."/>
            <person name="Larimer J."/>
            <person name="McCowan C."/>
            <person name="Murphy C."/>
            <person name="Pearson M."/>
            <person name="Priest M."/>
            <person name="Roberts A."/>
            <person name="Saif S."/>
            <person name="Shea T."/>
            <person name="Sykes S."/>
            <person name="Wortman J."/>
            <person name="Nusbaum C."/>
            <person name="Birren B."/>
        </authorList>
    </citation>
    <scope>NUCLEOTIDE SEQUENCE [LARGE SCALE GENOMIC DNA]</scope>
    <source>
        <strain evidence="6 7">BCC8398</strain>
    </source>
</reference>
<feature type="region of interest" description="Disordered" evidence="4">
    <location>
        <begin position="464"/>
        <end position="491"/>
    </location>
</feature>
<dbReference type="InterPro" id="IPR050600">
    <property type="entry name" value="SETD3_SETD6_MTase"/>
</dbReference>